<evidence type="ECO:0000313" key="3">
    <source>
        <dbReference type="Proteomes" id="UP001230051"/>
    </source>
</evidence>
<feature type="domain" description="Phosphatidylinositol-specific phospholipase C X" evidence="1">
    <location>
        <begin position="422"/>
        <end position="559"/>
    </location>
</feature>
<dbReference type="EMBL" id="JAGXEW010000034">
    <property type="protein sequence ID" value="KAK1154748.1"/>
    <property type="molecule type" value="Genomic_DNA"/>
</dbReference>
<evidence type="ECO:0000259" key="1">
    <source>
        <dbReference type="SMART" id="SM00148"/>
    </source>
</evidence>
<dbReference type="PANTHER" id="PTHR40472">
    <property type="entry name" value="RICIN B-TYPE LECTIN DOMAIN-CONTAINING PROTEIN"/>
    <property type="match status" value="1"/>
</dbReference>
<dbReference type="PANTHER" id="PTHR40472:SF9">
    <property type="entry name" value="RAPUNZEL 4"/>
    <property type="match status" value="1"/>
</dbReference>
<dbReference type="InterPro" id="IPR039051">
    <property type="entry name" value="SE-CTX-like"/>
</dbReference>
<dbReference type="GO" id="GO:0008081">
    <property type="term" value="F:phosphoric diester hydrolase activity"/>
    <property type="evidence" value="ECO:0007669"/>
    <property type="project" value="InterPro"/>
</dbReference>
<gene>
    <name evidence="2" type="primary">rpz</name>
    <name evidence="2" type="ORF">AOXY_G28286</name>
</gene>
<keyword evidence="3" id="KW-1185">Reference proteome</keyword>
<dbReference type="InterPro" id="IPR000909">
    <property type="entry name" value="PLipase_C_PInositol-sp_X_dom"/>
</dbReference>
<dbReference type="AlphaFoldDB" id="A0AAD8CNG7"/>
<reference evidence="2" key="1">
    <citation type="submission" date="2022-02" db="EMBL/GenBank/DDBJ databases">
        <title>Atlantic sturgeon de novo genome assembly.</title>
        <authorList>
            <person name="Stock M."/>
            <person name="Klopp C."/>
            <person name="Guiguen Y."/>
            <person name="Cabau C."/>
            <person name="Parinello H."/>
            <person name="Santidrian Yebra-Pimentel E."/>
            <person name="Kuhl H."/>
            <person name="Dirks R.P."/>
            <person name="Guessner J."/>
            <person name="Wuertz S."/>
            <person name="Du K."/>
            <person name="Schartl M."/>
        </authorList>
    </citation>
    <scope>NUCLEOTIDE SEQUENCE</scope>
    <source>
        <strain evidence="2">STURGEONOMICS-FGT-2020</strain>
        <tissue evidence="2">Whole blood</tissue>
    </source>
</reference>
<dbReference type="SUPFAM" id="SSF51695">
    <property type="entry name" value="PLC-like phosphodiesterases"/>
    <property type="match status" value="1"/>
</dbReference>
<organism evidence="2 3">
    <name type="scientific">Acipenser oxyrinchus oxyrinchus</name>
    <dbReference type="NCBI Taxonomy" id="40147"/>
    <lineage>
        <taxon>Eukaryota</taxon>
        <taxon>Metazoa</taxon>
        <taxon>Chordata</taxon>
        <taxon>Craniata</taxon>
        <taxon>Vertebrata</taxon>
        <taxon>Euteleostomi</taxon>
        <taxon>Actinopterygii</taxon>
        <taxon>Chondrostei</taxon>
        <taxon>Acipenseriformes</taxon>
        <taxon>Acipenseridae</taxon>
        <taxon>Acipenser</taxon>
    </lineage>
</organism>
<dbReference type="GO" id="GO:0006629">
    <property type="term" value="P:lipid metabolic process"/>
    <property type="evidence" value="ECO:0007669"/>
    <property type="project" value="InterPro"/>
</dbReference>
<dbReference type="PROSITE" id="PS50007">
    <property type="entry name" value="PIPLC_X_DOMAIN"/>
    <property type="match status" value="1"/>
</dbReference>
<protein>
    <submittedName>
        <fullName evidence="2">1-phosphatidylinositol phosphodiesterase-like</fullName>
    </submittedName>
</protein>
<comment type="caution">
    <text evidence="2">The sequence shown here is derived from an EMBL/GenBank/DDBJ whole genome shotgun (WGS) entry which is preliminary data.</text>
</comment>
<evidence type="ECO:0000313" key="2">
    <source>
        <dbReference type="EMBL" id="KAK1154748.1"/>
    </source>
</evidence>
<dbReference type="Proteomes" id="UP001230051">
    <property type="component" value="Unassembled WGS sequence"/>
</dbReference>
<dbReference type="InterPro" id="IPR017946">
    <property type="entry name" value="PLC-like_Pdiesterase_TIM-brl"/>
</dbReference>
<dbReference type="CDD" id="cd08586">
    <property type="entry name" value="PI-PLCc_BcPLC_like"/>
    <property type="match status" value="1"/>
</dbReference>
<accession>A0AAD8CNG7</accession>
<sequence>MEIFEQGAEIVATVVGEFFPIFQIAAPIAKLALDNVESTEAEYMKEQFQKVRDKLDVVSEEITSINNEIKKSGMDQQYFGVEENLTNQFRKFMDILNAKPKFKEVKKKLFLDFFSRTGKEQNLEILYNALMGTGLFTEPILEIALNYEEKNRRVMEDFCSRLKQLFCIGLIALIGHAALLDEDTEELGRQWGEKMEAVETKMKSVIEDCKNFAEQAESDIQKRLKEKTDRTNKEFSQYIFSFLVKKYDWVKWSVRVYNHSGNFFHNWRAGKVYHSVSGESYFQFFDNTTHVVVSYSVKPEPVDKAQIQQLMERLKKTRNMKEVAEDVYSHMPSCVVHAVSRYREDSSSQSVSVYFLLSNTDPEDLAMESSGALWSTKKLTFQIFICIAFLSIGSQGATQRPDFDDTPAPEFLHPDWMAQLPDSTPLSEVSLAGTHNTMAFYGGRLVQCQAWPLRLQLEAGVRFLDVRVRYTGDTLALHHGPIYQKANFDLVVRETIQFLKDHPTETILMRVKEEFSTTYNIYDAVVRYLKEHGDWEACWNSRDIPTMGQARGKLIVLQDFSGNAIGMKYSSLDIGDDWKVPTLLHINQKWDSVKNHLDTAQVGNNSTLFLTYSSGAGILAYPDDVAKRINARLYEYLDNLRGQKTRFGMIGIDFPSAWLIKMIIEFN</sequence>
<dbReference type="Gene3D" id="3.20.20.190">
    <property type="entry name" value="Phosphatidylinositol (PI) phosphodiesterase"/>
    <property type="match status" value="1"/>
</dbReference>
<dbReference type="Pfam" id="PF00388">
    <property type="entry name" value="PI-PLC-X"/>
    <property type="match status" value="1"/>
</dbReference>
<dbReference type="SMART" id="SM00148">
    <property type="entry name" value="PLCXc"/>
    <property type="match status" value="1"/>
</dbReference>
<name>A0AAD8CNG7_ACIOX</name>
<proteinExistence type="predicted"/>